<dbReference type="Proteomes" id="UP000663861">
    <property type="component" value="Unassembled WGS sequence"/>
</dbReference>
<evidence type="ECO:0008006" key="6">
    <source>
        <dbReference type="Google" id="ProtNLM"/>
    </source>
</evidence>
<feature type="signal peptide" evidence="2">
    <location>
        <begin position="1"/>
        <end position="21"/>
    </location>
</feature>
<comment type="caution">
    <text evidence="3">The sequence shown here is derived from an EMBL/GenBank/DDBJ whole genome shotgun (WGS) entry which is preliminary data.</text>
</comment>
<sequence>MQFSILSIALAVLAAAPHALAAPATPNEAAPAAVSPVEAKLDSALVEHDPAQNLTERDLQTRQQYNAKGWAWGNGKADCFGKDATFNSDTDYVVGLSYRQNGDGSNCRREVHIVNQGVDVTAKVVGRCQQCGDNDLGLSRAVMKRFTQGYPEKIDIQWCKWT</sequence>
<evidence type="ECO:0000313" key="4">
    <source>
        <dbReference type="EMBL" id="CAE6530985.1"/>
    </source>
</evidence>
<feature type="chain" id="PRO_5036265449" description="RlpA-like protein double-psi beta-barrel domain-containing protein" evidence="2">
    <location>
        <begin position="22"/>
        <end position="162"/>
    </location>
</feature>
<dbReference type="InterPro" id="IPR051477">
    <property type="entry name" value="Expansin_CellWall"/>
</dbReference>
<dbReference type="EMBL" id="CAJMWX010001386">
    <property type="protein sequence ID" value="CAE6486207.1"/>
    <property type="molecule type" value="Genomic_DNA"/>
</dbReference>
<dbReference type="PANTHER" id="PTHR31836">
    <property type="match status" value="1"/>
</dbReference>
<gene>
    <name evidence="3" type="ORF">RDB_LOCUS132002</name>
    <name evidence="4" type="ORF">RDB_LOCUS174583</name>
</gene>
<evidence type="ECO:0000256" key="1">
    <source>
        <dbReference type="ARBA" id="ARBA00022729"/>
    </source>
</evidence>
<evidence type="ECO:0000313" key="5">
    <source>
        <dbReference type="Proteomes" id="UP000663888"/>
    </source>
</evidence>
<dbReference type="Gene3D" id="2.40.40.10">
    <property type="entry name" value="RlpA-like domain"/>
    <property type="match status" value="1"/>
</dbReference>
<dbReference type="EMBL" id="CAJMWY010004400">
    <property type="protein sequence ID" value="CAE6530985.1"/>
    <property type="molecule type" value="Genomic_DNA"/>
</dbReference>
<dbReference type="PANTHER" id="PTHR31836:SF28">
    <property type="entry name" value="SRCR DOMAIN-CONTAINING PROTEIN-RELATED"/>
    <property type="match status" value="1"/>
</dbReference>
<dbReference type="InterPro" id="IPR036908">
    <property type="entry name" value="RlpA-like_sf"/>
</dbReference>
<dbReference type="AlphaFoldDB" id="A0A8H3CPD6"/>
<protein>
    <recommendedName>
        <fullName evidence="6">RlpA-like protein double-psi beta-barrel domain-containing protein</fullName>
    </recommendedName>
</protein>
<keyword evidence="1 2" id="KW-0732">Signal</keyword>
<evidence type="ECO:0000313" key="3">
    <source>
        <dbReference type="EMBL" id="CAE6486207.1"/>
    </source>
</evidence>
<accession>A0A8H3CPD6</accession>
<organism evidence="3 5">
    <name type="scientific">Rhizoctonia solani</name>
    <dbReference type="NCBI Taxonomy" id="456999"/>
    <lineage>
        <taxon>Eukaryota</taxon>
        <taxon>Fungi</taxon>
        <taxon>Dikarya</taxon>
        <taxon>Basidiomycota</taxon>
        <taxon>Agaricomycotina</taxon>
        <taxon>Agaricomycetes</taxon>
        <taxon>Cantharellales</taxon>
        <taxon>Ceratobasidiaceae</taxon>
        <taxon>Rhizoctonia</taxon>
    </lineage>
</organism>
<evidence type="ECO:0000256" key="2">
    <source>
        <dbReference type="SAM" id="SignalP"/>
    </source>
</evidence>
<proteinExistence type="predicted"/>
<dbReference type="SUPFAM" id="SSF50685">
    <property type="entry name" value="Barwin-like endoglucanases"/>
    <property type="match status" value="1"/>
</dbReference>
<name>A0A8H3CPD6_9AGAM</name>
<dbReference type="Proteomes" id="UP000663888">
    <property type="component" value="Unassembled WGS sequence"/>
</dbReference>
<dbReference type="CDD" id="cd22191">
    <property type="entry name" value="DPBB_RlpA_EXP_N-like"/>
    <property type="match status" value="1"/>
</dbReference>
<reference evidence="3" key="1">
    <citation type="submission" date="2021-01" db="EMBL/GenBank/DDBJ databases">
        <authorList>
            <person name="Kaushik A."/>
        </authorList>
    </citation>
    <scope>NUCLEOTIDE SEQUENCE</scope>
    <source>
        <strain evidence="3">AG4-R118</strain>
        <strain evidence="4">AG4-RS23</strain>
    </source>
</reference>